<dbReference type="PANTHER" id="PTHR30244:SF34">
    <property type="entry name" value="DTDP-4-AMINO-4,6-DIDEOXYGALACTOSE TRANSAMINASE"/>
    <property type="match status" value="1"/>
</dbReference>
<dbReference type="InterPro" id="IPR015421">
    <property type="entry name" value="PyrdxlP-dep_Trfase_major"/>
</dbReference>
<evidence type="ECO:0000256" key="2">
    <source>
        <dbReference type="RuleBase" id="RU004508"/>
    </source>
</evidence>
<dbReference type="SUPFAM" id="SSF53383">
    <property type="entry name" value="PLP-dependent transferases"/>
    <property type="match status" value="1"/>
</dbReference>
<keyword evidence="4" id="KW-1185">Reference proteome</keyword>
<dbReference type="Pfam" id="PF01041">
    <property type="entry name" value="DegT_DnrJ_EryC1"/>
    <property type="match status" value="1"/>
</dbReference>
<organism evidence="3 4">
    <name type="scientific">Roseovarius rhodophyticola</name>
    <dbReference type="NCBI Taxonomy" id="3080827"/>
    <lineage>
        <taxon>Bacteria</taxon>
        <taxon>Pseudomonadati</taxon>
        <taxon>Pseudomonadota</taxon>
        <taxon>Alphaproteobacteria</taxon>
        <taxon>Rhodobacterales</taxon>
        <taxon>Roseobacteraceae</taxon>
        <taxon>Roseovarius</taxon>
    </lineage>
</organism>
<dbReference type="RefSeq" id="WP_317054374.1">
    <property type="nucleotide sequence ID" value="NZ_CP146607.1"/>
</dbReference>
<gene>
    <name evidence="3" type="ORF">RZS32_018845</name>
</gene>
<dbReference type="PIRSF" id="PIRSF000390">
    <property type="entry name" value="PLP_StrS"/>
    <property type="match status" value="1"/>
</dbReference>
<dbReference type="GO" id="GO:0008483">
    <property type="term" value="F:transaminase activity"/>
    <property type="evidence" value="ECO:0007669"/>
    <property type="project" value="UniProtKB-KW"/>
</dbReference>
<dbReference type="Gene3D" id="3.90.1150.10">
    <property type="entry name" value="Aspartate Aminotransferase, domain 1"/>
    <property type="match status" value="1"/>
</dbReference>
<dbReference type="InterPro" id="IPR000653">
    <property type="entry name" value="DegT/StrS_aminotransferase"/>
</dbReference>
<proteinExistence type="inferred from homology"/>
<dbReference type="EMBL" id="CP146607">
    <property type="protein sequence ID" value="WYK20145.1"/>
    <property type="molecule type" value="Genomic_DNA"/>
</dbReference>
<evidence type="ECO:0000313" key="3">
    <source>
        <dbReference type="EMBL" id="WYK20145.1"/>
    </source>
</evidence>
<protein>
    <submittedName>
        <fullName evidence="3">Aminotransferase class I/II-fold pyridoxal phosphate-dependent enzyme</fullName>
    </submittedName>
</protein>
<reference evidence="3 4" key="1">
    <citation type="submission" date="2024-02" db="EMBL/GenBank/DDBJ databases">
        <title>Roseovarius strain W115 nov., isolated from a marine algae.</title>
        <authorList>
            <person name="Lee M.W."/>
            <person name="Lee J.K."/>
            <person name="Kim J.M."/>
            <person name="Choi D.G."/>
            <person name="Baek J.H."/>
            <person name="Bayburt H."/>
            <person name="Jung J.J."/>
            <person name="Han D.M."/>
            <person name="Jeon C.O."/>
        </authorList>
    </citation>
    <scope>NUCLEOTIDE SEQUENCE [LARGE SCALE GENOMIC DNA]</scope>
    <source>
        <strain evidence="3 4">W115</strain>
        <plasmid evidence="3 4">unnamed1</plasmid>
    </source>
</reference>
<dbReference type="PANTHER" id="PTHR30244">
    <property type="entry name" value="TRANSAMINASE"/>
    <property type="match status" value="1"/>
</dbReference>
<dbReference type="InterPro" id="IPR015424">
    <property type="entry name" value="PyrdxlP-dep_Trfase"/>
</dbReference>
<name>A0ABZ2TM20_9RHOB</name>
<dbReference type="Proteomes" id="UP001281305">
    <property type="component" value="Plasmid unnamed1"/>
</dbReference>
<dbReference type="Gene3D" id="3.40.640.10">
    <property type="entry name" value="Type I PLP-dependent aspartate aminotransferase-like (Major domain)"/>
    <property type="match status" value="1"/>
</dbReference>
<keyword evidence="3" id="KW-0808">Transferase</keyword>
<keyword evidence="2" id="KW-0663">Pyridoxal phosphate</keyword>
<dbReference type="InterPro" id="IPR015422">
    <property type="entry name" value="PyrdxlP-dep_Trfase_small"/>
</dbReference>
<sequence length="398" mass="43473">MTDTSTAEKTQIPDVTAAEPIPASAMSEVNRLLGNGDLYRYTTAESPVTQLEREFAAKMGSRYALAVSSCSAALFISLKALDLPPGAKVLIPAFTFVAVPSAVVHAECVPVLCECGSNYRIDLDDFHRKLPSVDAVLISHMRGHTSNMDAIMAACDAAGIPVIEDAAHSLGTTWDGRKVGTIGKIGCFSFQSYKLLNSGEGGILVTDDPDLMARAIMMHGSYEDKWQHHDIPSEAMDRVQNNLPMFGLRLNTLSAVLIRAQIEHLDSRVLDGRRNHDHVANRLRAINSVEVPPAYPAEQRAPDSLQFNLPHISDDALDAFVAGANQRGLHIQVFGRSKNNSRAYWNWGFLDDVPDFPQTRAMLMRACDLRLPARLSLAECDLIADTLIAVLETAVDTH</sequence>
<accession>A0ABZ2TM20</accession>
<keyword evidence="3" id="KW-0614">Plasmid</keyword>
<evidence type="ECO:0000313" key="4">
    <source>
        <dbReference type="Proteomes" id="UP001281305"/>
    </source>
</evidence>
<evidence type="ECO:0000256" key="1">
    <source>
        <dbReference type="ARBA" id="ARBA00037999"/>
    </source>
</evidence>
<comment type="similarity">
    <text evidence="1 2">Belongs to the DegT/DnrJ/EryC1 family.</text>
</comment>
<keyword evidence="3" id="KW-0032">Aminotransferase</keyword>
<geneLocation type="plasmid" evidence="3 4">
    <name>unnamed1</name>
</geneLocation>